<feature type="domain" description="HTH arsR-type" evidence="4">
    <location>
        <begin position="25"/>
        <end position="125"/>
    </location>
</feature>
<evidence type="ECO:0000259" key="4">
    <source>
        <dbReference type="PROSITE" id="PS50987"/>
    </source>
</evidence>
<dbReference type="SUPFAM" id="SSF46785">
    <property type="entry name" value="Winged helix' DNA-binding domain"/>
    <property type="match status" value="1"/>
</dbReference>
<dbReference type="CDD" id="cd00090">
    <property type="entry name" value="HTH_ARSR"/>
    <property type="match status" value="1"/>
</dbReference>
<keyword evidence="2" id="KW-0238">DNA-binding</keyword>
<dbReference type="PANTHER" id="PTHR33154:SF18">
    <property type="entry name" value="ARSENICAL RESISTANCE OPERON REPRESSOR"/>
    <property type="match status" value="1"/>
</dbReference>
<dbReference type="Gene3D" id="1.10.10.10">
    <property type="entry name" value="Winged helix-like DNA-binding domain superfamily/Winged helix DNA-binding domain"/>
    <property type="match status" value="1"/>
</dbReference>
<dbReference type="RefSeq" id="WP_022922025.1">
    <property type="nucleotide sequence ID" value="NZ_BMLB01000006.1"/>
</dbReference>
<dbReference type="EMBL" id="BMLB01000006">
    <property type="protein sequence ID" value="GGK77497.1"/>
    <property type="molecule type" value="Genomic_DNA"/>
</dbReference>
<dbReference type="NCBIfam" id="NF033788">
    <property type="entry name" value="HTH_metalloreg"/>
    <property type="match status" value="1"/>
</dbReference>
<dbReference type="PRINTS" id="PR00778">
    <property type="entry name" value="HTHARSR"/>
</dbReference>
<keyword evidence="6" id="KW-1185">Reference proteome</keyword>
<evidence type="ECO:0000313" key="5">
    <source>
        <dbReference type="EMBL" id="GGK77497.1"/>
    </source>
</evidence>
<name>A0ABQ2FC03_9MICO</name>
<protein>
    <submittedName>
        <fullName evidence="5">Transcriptional regulator</fullName>
    </submittedName>
</protein>
<evidence type="ECO:0000256" key="3">
    <source>
        <dbReference type="ARBA" id="ARBA00023163"/>
    </source>
</evidence>
<sequence length="126" mass="13868">MTELATTHAHPLEDDCCPGAQGRLMPRERAEDLADVFKALADPARVRLLEYLAASRGGTACACHLPAALGITQPTLSHHLRRLRAAGLVEGDRRGRWVHYTVRPEALDRVRAYLDLPTDGAEDRCC</sequence>
<dbReference type="InterPro" id="IPR051081">
    <property type="entry name" value="HTH_MetalResp_TranReg"/>
</dbReference>
<dbReference type="InterPro" id="IPR001845">
    <property type="entry name" value="HTH_ArsR_DNA-bd_dom"/>
</dbReference>
<keyword evidence="1" id="KW-0805">Transcription regulation</keyword>
<organism evidence="5 6">
    <name type="scientific">Ornithinimicrobium pekingense</name>
    <dbReference type="NCBI Taxonomy" id="384677"/>
    <lineage>
        <taxon>Bacteria</taxon>
        <taxon>Bacillati</taxon>
        <taxon>Actinomycetota</taxon>
        <taxon>Actinomycetes</taxon>
        <taxon>Micrococcales</taxon>
        <taxon>Ornithinimicrobiaceae</taxon>
        <taxon>Ornithinimicrobium</taxon>
    </lineage>
</organism>
<reference evidence="6" key="1">
    <citation type="journal article" date="2019" name="Int. J. Syst. Evol. Microbiol.">
        <title>The Global Catalogue of Microorganisms (GCM) 10K type strain sequencing project: providing services to taxonomists for standard genome sequencing and annotation.</title>
        <authorList>
            <consortium name="The Broad Institute Genomics Platform"/>
            <consortium name="The Broad Institute Genome Sequencing Center for Infectious Disease"/>
            <person name="Wu L."/>
            <person name="Ma J."/>
        </authorList>
    </citation>
    <scope>NUCLEOTIDE SEQUENCE [LARGE SCALE GENOMIC DNA]</scope>
    <source>
        <strain evidence="6">CGMCC 1.5362</strain>
    </source>
</reference>
<evidence type="ECO:0000313" key="6">
    <source>
        <dbReference type="Proteomes" id="UP000662111"/>
    </source>
</evidence>
<dbReference type="Pfam" id="PF01022">
    <property type="entry name" value="HTH_5"/>
    <property type="match status" value="1"/>
</dbReference>
<evidence type="ECO:0000256" key="2">
    <source>
        <dbReference type="ARBA" id="ARBA00023125"/>
    </source>
</evidence>
<dbReference type="PANTHER" id="PTHR33154">
    <property type="entry name" value="TRANSCRIPTIONAL REGULATOR, ARSR FAMILY"/>
    <property type="match status" value="1"/>
</dbReference>
<dbReference type="Proteomes" id="UP000662111">
    <property type="component" value="Unassembled WGS sequence"/>
</dbReference>
<dbReference type="SMART" id="SM00418">
    <property type="entry name" value="HTH_ARSR"/>
    <property type="match status" value="1"/>
</dbReference>
<proteinExistence type="predicted"/>
<dbReference type="InterPro" id="IPR036388">
    <property type="entry name" value="WH-like_DNA-bd_sf"/>
</dbReference>
<dbReference type="InterPro" id="IPR011991">
    <property type="entry name" value="ArsR-like_HTH"/>
</dbReference>
<accession>A0ABQ2FC03</accession>
<comment type="caution">
    <text evidence="5">The sequence shown here is derived from an EMBL/GenBank/DDBJ whole genome shotgun (WGS) entry which is preliminary data.</text>
</comment>
<evidence type="ECO:0000256" key="1">
    <source>
        <dbReference type="ARBA" id="ARBA00023015"/>
    </source>
</evidence>
<keyword evidence="3" id="KW-0804">Transcription</keyword>
<dbReference type="PROSITE" id="PS50987">
    <property type="entry name" value="HTH_ARSR_2"/>
    <property type="match status" value="1"/>
</dbReference>
<gene>
    <name evidence="5" type="primary">arsR</name>
    <name evidence="5" type="ORF">GCM10011509_27550</name>
</gene>
<dbReference type="InterPro" id="IPR036390">
    <property type="entry name" value="WH_DNA-bd_sf"/>
</dbReference>